<dbReference type="InterPro" id="IPR029032">
    <property type="entry name" value="AhpD-like"/>
</dbReference>
<dbReference type="GO" id="GO:0019120">
    <property type="term" value="F:hydrolase activity, acting on acid halide bonds, in C-halide compounds"/>
    <property type="evidence" value="ECO:0007669"/>
    <property type="project" value="InterPro"/>
</dbReference>
<evidence type="ECO:0000313" key="2">
    <source>
        <dbReference type="EMBL" id="REG31047.1"/>
    </source>
</evidence>
<dbReference type="InterPro" id="IPR019714">
    <property type="entry name" value="2-haloacid_dehalogenase_DehI"/>
</dbReference>
<evidence type="ECO:0000313" key="1">
    <source>
        <dbReference type="EMBL" id="AKI99140.1"/>
    </source>
</evidence>
<dbReference type="EMBL" id="CP011509">
    <property type="protein sequence ID" value="AKI99140.1"/>
    <property type="molecule type" value="Genomic_DNA"/>
</dbReference>
<dbReference type="AlphaFoldDB" id="A0AAC8Q1G9"/>
<keyword evidence="4" id="KW-1185">Reference proteome</keyword>
<dbReference type="Proteomes" id="UP000256345">
    <property type="component" value="Unassembled WGS sequence"/>
</dbReference>
<reference evidence="2 4" key="2">
    <citation type="submission" date="2018-08" db="EMBL/GenBank/DDBJ databases">
        <title>Genomic Encyclopedia of Archaeal and Bacterial Type Strains, Phase II (KMG-II): from individual species to whole genera.</title>
        <authorList>
            <person name="Goeker M."/>
        </authorList>
    </citation>
    <scope>NUCLEOTIDE SEQUENCE [LARGE SCALE GENOMIC DNA]</scope>
    <source>
        <strain evidence="2 4">DSM 2261</strain>
    </source>
</reference>
<dbReference type="Gene3D" id="1.20.1290.10">
    <property type="entry name" value="AhpD-like"/>
    <property type="match status" value="1"/>
</dbReference>
<proteinExistence type="predicted"/>
<gene>
    <name evidence="1" type="ORF">AA314_00767</name>
    <name evidence="2" type="ORF">ATI61_106517</name>
</gene>
<dbReference type="EMBL" id="QUMU01000006">
    <property type="protein sequence ID" value="REG31047.1"/>
    <property type="molecule type" value="Genomic_DNA"/>
</dbReference>
<dbReference type="Proteomes" id="UP000035579">
    <property type="component" value="Chromosome"/>
</dbReference>
<reference evidence="1 3" key="1">
    <citation type="submission" date="2015-05" db="EMBL/GenBank/DDBJ databases">
        <title>Genome assembly of Archangium gephyra DSM 2261.</title>
        <authorList>
            <person name="Sharma G."/>
            <person name="Subramanian S."/>
        </authorList>
    </citation>
    <scope>NUCLEOTIDE SEQUENCE [LARGE SCALE GENOMIC DNA]</scope>
    <source>
        <strain evidence="1 3">DSM 2261</strain>
    </source>
</reference>
<dbReference type="Pfam" id="PF10778">
    <property type="entry name" value="DehI"/>
    <property type="match status" value="1"/>
</dbReference>
<accession>A0AAC8Q1G9</accession>
<name>A0AAC8Q1G9_9BACT</name>
<evidence type="ECO:0000313" key="3">
    <source>
        <dbReference type="Proteomes" id="UP000035579"/>
    </source>
</evidence>
<dbReference type="RefSeq" id="WP_047854319.1">
    <property type="nucleotide sequence ID" value="NZ_CP011509.1"/>
</dbReference>
<protein>
    <submittedName>
        <fullName evidence="1">3-oxoacyl-[acyl-carrier protein] reductase</fullName>
    </submittedName>
    <submittedName>
        <fullName evidence="2">Halocarboxylic acid dehydrogenase DehI</fullName>
    </submittedName>
</protein>
<evidence type="ECO:0000313" key="4">
    <source>
        <dbReference type="Proteomes" id="UP000256345"/>
    </source>
</evidence>
<sequence>MANPRQVSEHEAQGEVERVLHEMRQTLRVTGLDVTVRTWAGFERFLVAMWEAMGPNTETRAFEAAADEVRAQAVEAAERLGRLGAWEAAVLGDSQRYHVRGALELYHYLNPKMLVFTSAVKLALQDEHVGALQPLGSAERVERGAPARMMAMEAVDERPDDARLRGLFKDIQETVGPPALPGEFRGLALWPGYLEAAWERLKPRMRTEEWARACDTLLETSRRLARRLPYEVALSKERLEVLREDAELIQRVTVQSEWRLPVLVLGMATLVGDVGDLERRLPFPAEARLVPDFVVAEELR</sequence>
<dbReference type="KEGG" id="age:AA314_00767"/>
<organism evidence="1 3">
    <name type="scientific">Archangium gephyra</name>
    <dbReference type="NCBI Taxonomy" id="48"/>
    <lineage>
        <taxon>Bacteria</taxon>
        <taxon>Pseudomonadati</taxon>
        <taxon>Myxococcota</taxon>
        <taxon>Myxococcia</taxon>
        <taxon>Myxococcales</taxon>
        <taxon>Cystobacterineae</taxon>
        <taxon>Archangiaceae</taxon>
        <taxon>Archangium</taxon>
    </lineage>
</organism>